<organism evidence="1 2">
    <name type="scientific">Breznakibacter xylanolyticus</name>
    <dbReference type="NCBI Taxonomy" id="990"/>
    <lineage>
        <taxon>Bacteria</taxon>
        <taxon>Pseudomonadati</taxon>
        <taxon>Bacteroidota</taxon>
        <taxon>Bacteroidia</taxon>
        <taxon>Marinilabiliales</taxon>
        <taxon>Marinilabiliaceae</taxon>
        <taxon>Breznakibacter</taxon>
    </lineage>
</organism>
<reference evidence="1 2" key="1">
    <citation type="submission" date="2018-06" db="EMBL/GenBank/DDBJ databases">
        <title>Genomic Encyclopedia of Archaeal and Bacterial Type Strains, Phase II (KMG-II): from individual species to whole genera.</title>
        <authorList>
            <person name="Goeker M."/>
        </authorList>
    </citation>
    <scope>NUCLEOTIDE SEQUENCE [LARGE SCALE GENOMIC DNA]</scope>
    <source>
        <strain evidence="1 2">DSM 6779</strain>
    </source>
</reference>
<dbReference type="InterPro" id="IPR021145">
    <property type="entry name" value="Portal_protein_SPP1_Gp6-like"/>
</dbReference>
<protein>
    <submittedName>
        <fullName evidence="1">SPP1 Gp6-like portal protein</fullName>
    </submittedName>
</protein>
<dbReference type="RefSeq" id="WP_170124250.1">
    <property type="nucleotide sequence ID" value="NZ_QKZK01000007.1"/>
</dbReference>
<dbReference type="EMBL" id="QKZK01000007">
    <property type="protein sequence ID" value="PZX18095.1"/>
    <property type="molecule type" value="Genomic_DNA"/>
</dbReference>
<dbReference type="AlphaFoldDB" id="A0A2W7NCD9"/>
<comment type="caution">
    <text evidence="1">The sequence shown here is derived from an EMBL/GenBank/DDBJ whole genome shotgun (WGS) entry which is preliminary data.</text>
</comment>
<dbReference type="Pfam" id="PF05133">
    <property type="entry name" value="SPP1_portal"/>
    <property type="match status" value="1"/>
</dbReference>
<name>A0A2W7NCD9_9BACT</name>
<evidence type="ECO:0000313" key="1">
    <source>
        <dbReference type="EMBL" id="PZX18095.1"/>
    </source>
</evidence>
<gene>
    <name evidence="1" type="ORF">LX69_01132</name>
</gene>
<keyword evidence="2" id="KW-1185">Reference proteome</keyword>
<sequence>MVIADILALTPDEAYKKLTAKATPKVSAEDIAKQIDPLQHDVFDESKRPKKTVKKATGKDAAGNITYSDKQEEVARIAVPLQMLIVERTIGFVLGNPVKLRSDAEGDKQIRLVDMVKKLWKDNKLDYKNRELARTLFSECEVAELWYLAKDEEYWENANTNLRPKCKLLKPSDGNKLIPLYDEYGDMMAFSREYLIERDGKKITVLETYTAEKTIVFEKGETVTIVKEETNTSKKIPVVYYQQKYPEWHKVQVLTHLAAFHPKFIKKTPFFTSK</sequence>
<dbReference type="Proteomes" id="UP000249239">
    <property type="component" value="Unassembled WGS sequence"/>
</dbReference>
<evidence type="ECO:0000313" key="2">
    <source>
        <dbReference type="Proteomes" id="UP000249239"/>
    </source>
</evidence>
<proteinExistence type="predicted"/>
<accession>A0A2W7NCD9</accession>